<accession>A0A9N9F6Y6</accession>
<gene>
    <name evidence="1" type="ORF">CPELLU_LOCUS3018</name>
</gene>
<dbReference type="OrthoDB" id="2442861at2759"/>
<reference evidence="1" key="1">
    <citation type="submission" date="2021-06" db="EMBL/GenBank/DDBJ databases">
        <authorList>
            <person name="Kallberg Y."/>
            <person name="Tangrot J."/>
            <person name="Rosling A."/>
        </authorList>
    </citation>
    <scope>NUCLEOTIDE SEQUENCE</scope>
    <source>
        <strain evidence="1">FL966</strain>
    </source>
</reference>
<name>A0A9N9F6Y6_9GLOM</name>
<dbReference type="Proteomes" id="UP000789759">
    <property type="component" value="Unassembled WGS sequence"/>
</dbReference>
<dbReference type="EMBL" id="CAJVQA010001405">
    <property type="protein sequence ID" value="CAG8513165.1"/>
    <property type="molecule type" value="Genomic_DNA"/>
</dbReference>
<keyword evidence="2" id="KW-1185">Reference proteome</keyword>
<protein>
    <submittedName>
        <fullName evidence="1">4745_t:CDS:1</fullName>
    </submittedName>
</protein>
<evidence type="ECO:0000313" key="2">
    <source>
        <dbReference type="Proteomes" id="UP000789759"/>
    </source>
</evidence>
<dbReference type="PANTHER" id="PTHR46880">
    <property type="entry name" value="RAS-ASSOCIATING DOMAIN-CONTAINING PROTEIN"/>
    <property type="match status" value="1"/>
</dbReference>
<dbReference type="AlphaFoldDB" id="A0A9N9F6Y6"/>
<comment type="caution">
    <text evidence="1">The sequence shown here is derived from an EMBL/GenBank/DDBJ whole genome shotgun (WGS) entry which is preliminary data.</text>
</comment>
<sequence length="287" mass="32929">MAMKKYVIHLDKSSEQEKTQDILLDESNTITNEKTLAIVSKHFANNVPVIRYIGMISLNKTTVEAILADLELFCTAKGLDLTRLIHFDSDGASNITATEDASKGLQYFSDYTAVVKGIYSYCITTEFIGSPRNLPQLGTQLLNYMTTNRISTPKLPLFVAQYATNIITNPHEISTKRQALNNFGKDKIIFLGNYYDKEIENEYSILTPKFDKTKLFEEWNLVKHFILKFKNFLPLSNSYIERIFSHQNMIKTKLRNQMVIPTLNNYLLISLNGPSIENFDLEQAYKH</sequence>
<proteinExistence type="predicted"/>
<organism evidence="1 2">
    <name type="scientific">Cetraspora pellucida</name>
    <dbReference type="NCBI Taxonomy" id="1433469"/>
    <lineage>
        <taxon>Eukaryota</taxon>
        <taxon>Fungi</taxon>
        <taxon>Fungi incertae sedis</taxon>
        <taxon>Mucoromycota</taxon>
        <taxon>Glomeromycotina</taxon>
        <taxon>Glomeromycetes</taxon>
        <taxon>Diversisporales</taxon>
        <taxon>Gigasporaceae</taxon>
        <taxon>Cetraspora</taxon>
    </lineage>
</organism>
<dbReference type="PANTHER" id="PTHR46880:SF5">
    <property type="entry name" value="DUF4371 DOMAIN-CONTAINING PROTEIN"/>
    <property type="match status" value="1"/>
</dbReference>
<evidence type="ECO:0000313" key="1">
    <source>
        <dbReference type="EMBL" id="CAG8513165.1"/>
    </source>
</evidence>